<evidence type="ECO:0000256" key="1">
    <source>
        <dbReference type="SAM" id="MobiDB-lite"/>
    </source>
</evidence>
<dbReference type="AlphaFoldDB" id="A0A225UY23"/>
<proteinExistence type="predicted"/>
<comment type="caution">
    <text evidence="2">The sequence shown here is derived from an EMBL/GenBank/DDBJ whole genome shotgun (WGS) entry which is preliminary data.</text>
</comment>
<evidence type="ECO:0000313" key="2">
    <source>
        <dbReference type="EMBL" id="OWY97924.1"/>
    </source>
</evidence>
<organism evidence="2 3">
    <name type="scientific">Phytophthora megakarya</name>
    <dbReference type="NCBI Taxonomy" id="4795"/>
    <lineage>
        <taxon>Eukaryota</taxon>
        <taxon>Sar</taxon>
        <taxon>Stramenopiles</taxon>
        <taxon>Oomycota</taxon>
        <taxon>Peronosporomycetes</taxon>
        <taxon>Peronosporales</taxon>
        <taxon>Peronosporaceae</taxon>
        <taxon>Phytophthora</taxon>
    </lineage>
</organism>
<dbReference type="Proteomes" id="UP000198211">
    <property type="component" value="Unassembled WGS sequence"/>
</dbReference>
<evidence type="ECO:0000313" key="3">
    <source>
        <dbReference type="Proteomes" id="UP000198211"/>
    </source>
</evidence>
<dbReference type="EMBL" id="NBNE01009932">
    <property type="protein sequence ID" value="OWY97924.1"/>
    <property type="molecule type" value="Genomic_DNA"/>
</dbReference>
<dbReference type="STRING" id="4795.A0A225UY23"/>
<sequence>MPLDPRALRPHRQTRKDEVDDLDEDIDEEWVESSEETSSTSNSHVSYKKQHSSASCSTTQEGANDQDIVTIAPTLEHTRFNSWKELENYLQEDENVTFRFPCQKNNKATKQNRKIRASKYPDKTHLVPEEWVNYAKTYVRTHAGKYKSRGKDNRKRQQSRALQCDAKATWYLITTCCRVVDKREPEFVLCITASRLERNHRLTESTFDQYQHIRTALEPDVVPTVNELQKAGAKKTNIMKCFHETQFGKYKYYEPVPDVIMIQHDSDAEDSLDEPRAEYSVNM</sequence>
<gene>
    <name evidence="2" type="ORF">PHMEG_00031430</name>
</gene>
<reference evidence="3" key="1">
    <citation type="submission" date="2017-03" db="EMBL/GenBank/DDBJ databases">
        <title>Phytopthora megakarya and P. palmivora, two closely related causual agents of cacao black pod achieved similar genome size and gene model numbers by different mechanisms.</title>
        <authorList>
            <person name="Ali S."/>
            <person name="Shao J."/>
            <person name="Larry D.J."/>
            <person name="Kronmiller B."/>
            <person name="Shen D."/>
            <person name="Strem M.D."/>
            <person name="Melnick R.L."/>
            <person name="Guiltinan M.J."/>
            <person name="Tyler B.M."/>
            <person name="Meinhardt L.W."/>
            <person name="Bailey B.A."/>
        </authorList>
    </citation>
    <scope>NUCLEOTIDE SEQUENCE [LARGE SCALE GENOMIC DNA]</scope>
    <source>
        <strain evidence="3">zdho120</strain>
    </source>
</reference>
<protein>
    <submittedName>
        <fullName evidence="2">Uncharacterized protein</fullName>
    </submittedName>
</protein>
<name>A0A225UY23_9STRA</name>
<feature type="region of interest" description="Disordered" evidence="1">
    <location>
        <begin position="1"/>
        <end position="48"/>
    </location>
</feature>
<feature type="compositionally biased region" description="Low complexity" evidence="1">
    <location>
        <begin position="36"/>
        <end position="45"/>
    </location>
</feature>
<keyword evidence="3" id="KW-1185">Reference proteome</keyword>
<feature type="compositionally biased region" description="Acidic residues" evidence="1">
    <location>
        <begin position="19"/>
        <end position="35"/>
    </location>
</feature>
<dbReference type="OrthoDB" id="123942at2759"/>
<accession>A0A225UY23</accession>